<sequence>MNADSESRLLDIVSPSIVAQSQLTDFDADQQLLAMNGVSLVIFTSVGCASCRWARQQLPGLDLVVDRLCWIDAGHNGGVVERYQVFHLPALFVVRDGEFYGALQSRLTRNELNEAVGHALSRVPEELP</sequence>
<dbReference type="RefSeq" id="WP_150805460.1">
    <property type="nucleotide sequence ID" value="NZ_CABVHY010000022.1"/>
</dbReference>
<reference evidence="1 2" key="1">
    <citation type="submission" date="2019-09" db="EMBL/GenBank/DDBJ databases">
        <authorList>
            <person name="Chandra G."/>
            <person name="Truman W A."/>
        </authorList>
    </citation>
    <scope>NUCLEOTIDE SEQUENCE [LARGE SCALE GENOMIC DNA]</scope>
    <source>
        <strain evidence="1">PS723</strain>
    </source>
</reference>
<name>A0A5E7DZA7_PSEFL</name>
<evidence type="ECO:0000313" key="2">
    <source>
        <dbReference type="Proteomes" id="UP000379480"/>
    </source>
</evidence>
<dbReference type="EMBL" id="CABVHY010000022">
    <property type="protein sequence ID" value="VVO19968.1"/>
    <property type="molecule type" value="Genomic_DNA"/>
</dbReference>
<dbReference type="OrthoDB" id="5295821at2"/>
<dbReference type="SUPFAM" id="SSF52833">
    <property type="entry name" value="Thioredoxin-like"/>
    <property type="match status" value="1"/>
</dbReference>
<organism evidence="1 2">
    <name type="scientific">Pseudomonas fluorescens</name>
    <dbReference type="NCBI Taxonomy" id="294"/>
    <lineage>
        <taxon>Bacteria</taxon>
        <taxon>Pseudomonadati</taxon>
        <taxon>Pseudomonadota</taxon>
        <taxon>Gammaproteobacteria</taxon>
        <taxon>Pseudomonadales</taxon>
        <taxon>Pseudomonadaceae</taxon>
        <taxon>Pseudomonas</taxon>
    </lineage>
</organism>
<accession>A0A5E7DZA7</accession>
<evidence type="ECO:0000313" key="1">
    <source>
        <dbReference type="EMBL" id="VVO19968.1"/>
    </source>
</evidence>
<dbReference type="CDD" id="cd02947">
    <property type="entry name" value="TRX_family"/>
    <property type="match status" value="1"/>
</dbReference>
<evidence type="ECO:0008006" key="3">
    <source>
        <dbReference type="Google" id="ProtNLM"/>
    </source>
</evidence>
<dbReference type="Gene3D" id="3.40.30.10">
    <property type="entry name" value="Glutaredoxin"/>
    <property type="match status" value="1"/>
</dbReference>
<dbReference type="AlphaFoldDB" id="A0A5E7DZA7"/>
<dbReference type="Proteomes" id="UP000379480">
    <property type="component" value="Unassembled WGS sequence"/>
</dbReference>
<protein>
    <recommendedName>
        <fullName evidence="3">Thioredoxin</fullName>
    </recommendedName>
</protein>
<gene>
    <name evidence="1" type="ORF">PS723_04126</name>
</gene>
<dbReference type="InterPro" id="IPR036249">
    <property type="entry name" value="Thioredoxin-like_sf"/>
</dbReference>
<proteinExistence type="predicted"/>